<name>A0A3B0XDI0_9ZZZZ</name>
<dbReference type="EMBL" id="UOFE01000036">
    <property type="protein sequence ID" value="VAW54064.1"/>
    <property type="molecule type" value="Genomic_DNA"/>
</dbReference>
<dbReference type="Gene3D" id="1.10.8.10">
    <property type="entry name" value="DNA helicase RuvA subunit, C-terminal domain"/>
    <property type="match status" value="1"/>
</dbReference>
<dbReference type="EC" id="2.1.1.298" evidence="5"/>
<dbReference type="NCBIfam" id="TIGR03533">
    <property type="entry name" value="L3_gln_methyl"/>
    <property type="match status" value="1"/>
</dbReference>
<dbReference type="Gene3D" id="3.40.50.150">
    <property type="entry name" value="Vaccinia Virus protein VP39"/>
    <property type="match status" value="1"/>
</dbReference>
<protein>
    <submittedName>
        <fullName evidence="5">Ribosomal protein L3 N(5)-glutamine methyltransferase</fullName>
        <ecNumber evidence="5">2.1.1.298</ecNumber>
    </submittedName>
</protein>
<dbReference type="PIRSF" id="PIRSF037167">
    <property type="entry name" value="Mtase_YfcB_prd"/>
    <property type="match status" value="1"/>
</dbReference>
<gene>
    <name evidence="5" type="ORF">MNBD_GAMMA05-1665</name>
</gene>
<evidence type="ECO:0000256" key="1">
    <source>
        <dbReference type="ARBA" id="ARBA00022603"/>
    </source>
</evidence>
<feature type="domain" description="Methyltransferase small" evidence="4">
    <location>
        <begin position="131"/>
        <end position="212"/>
    </location>
</feature>
<proteinExistence type="predicted"/>
<reference evidence="5" key="1">
    <citation type="submission" date="2018-06" db="EMBL/GenBank/DDBJ databases">
        <authorList>
            <person name="Zhirakovskaya E."/>
        </authorList>
    </citation>
    <scope>NUCLEOTIDE SEQUENCE</scope>
</reference>
<dbReference type="GO" id="GO:0032259">
    <property type="term" value="P:methylation"/>
    <property type="evidence" value="ECO:0007669"/>
    <property type="project" value="UniProtKB-KW"/>
</dbReference>
<dbReference type="InterPro" id="IPR007848">
    <property type="entry name" value="Small_mtfrase_dom"/>
</dbReference>
<dbReference type="GO" id="GO:0003676">
    <property type="term" value="F:nucleic acid binding"/>
    <property type="evidence" value="ECO:0007669"/>
    <property type="project" value="InterPro"/>
</dbReference>
<evidence type="ECO:0000259" key="4">
    <source>
        <dbReference type="Pfam" id="PF05175"/>
    </source>
</evidence>
<dbReference type="GO" id="GO:0005829">
    <property type="term" value="C:cytosol"/>
    <property type="evidence" value="ECO:0007669"/>
    <property type="project" value="TreeGrafter"/>
</dbReference>
<keyword evidence="2 5" id="KW-0808">Transferase</keyword>
<evidence type="ECO:0000256" key="2">
    <source>
        <dbReference type="ARBA" id="ARBA00022679"/>
    </source>
</evidence>
<dbReference type="InterPro" id="IPR029063">
    <property type="entry name" value="SAM-dependent_MTases_sf"/>
</dbReference>
<dbReference type="CDD" id="cd02440">
    <property type="entry name" value="AdoMet_MTases"/>
    <property type="match status" value="1"/>
</dbReference>
<accession>A0A3B0XDI0</accession>
<keyword evidence="3" id="KW-0949">S-adenosyl-L-methionine</keyword>
<dbReference type="InterPro" id="IPR017127">
    <property type="entry name" value="Ribosome_uL3_MTase"/>
</dbReference>
<dbReference type="GO" id="GO:0005840">
    <property type="term" value="C:ribosome"/>
    <property type="evidence" value="ECO:0007669"/>
    <property type="project" value="UniProtKB-KW"/>
</dbReference>
<dbReference type="GO" id="GO:0036009">
    <property type="term" value="F:protein-glutamine N-methyltransferase activity"/>
    <property type="evidence" value="ECO:0007669"/>
    <property type="project" value="InterPro"/>
</dbReference>
<sequence length="310" mass="34932">MINKREIANDLVTLRDLIRWGTSQFNAAELNFVQGMPEAIDEAVYLCLSALYLPPDFSVEYFDCVLTMEERLQVLDLFQQRIDQRKPSAYITNEAWFSGLSFYVDERVLIPRSPMAELIQQQFSLWVAPEQVENILDLCTGSGCIAIACAYALKHAHIDASDVSPDALAVAQINRQNHNLEEQLMLVQSNLFESIADKRYDIIISNPPYVSAPEMAQLPAEFDHEPGSLALAAGETGMDIVLPMLMQAGDYLTEQGILVVEVGYSQSILEQLLPDVPFFWVDFEFGGEGVFVLTAEQLEMHQQDFKRVKI</sequence>
<dbReference type="InterPro" id="IPR004556">
    <property type="entry name" value="HemK-like"/>
</dbReference>
<dbReference type="PANTHER" id="PTHR47806:SF1">
    <property type="entry name" value="RIBOSOMAL PROTEIN UL3 GLUTAMINE METHYLTRANSFERASE"/>
    <property type="match status" value="1"/>
</dbReference>
<keyword evidence="1 5" id="KW-0489">Methyltransferase</keyword>
<dbReference type="SUPFAM" id="SSF53335">
    <property type="entry name" value="S-adenosyl-L-methionine-dependent methyltransferases"/>
    <property type="match status" value="1"/>
</dbReference>
<keyword evidence="5" id="KW-0689">Ribosomal protein</keyword>
<organism evidence="5">
    <name type="scientific">hydrothermal vent metagenome</name>
    <dbReference type="NCBI Taxonomy" id="652676"/>
    <lineage>
        <taxon>unclassified sequences</taxon>
        <taxon>metagenomes</taxon>
        <taxon>ecological metagenomes</taxon>
    </lineage>
</organism>
<dbReference type="Pfam" id="PF05175">
    <property type="entry name" value="MTS"/>
    <property type="match status" value="1"/>
</dbReference>
<dbReference type="InterPro" id="IPR002052">
    <property type="entry name" value="DNA_methylase_N6_adenine_CS"/>
</dbReference>
<evidence type="ECO:0000256" key="3">
    <source>
        <dbReference type="ARBA" id="ARBA00022691"/>
    </source>
</evidence>
<evidence type="ECO:0000313" key="5">
    <source>
        <dbReference type="EMBL" id="VAW54064.1"/>
    </source>
</evidence>
<dbReference type="AlphaFoldDB" id="A0A3B0XDI0"/>
<keyword evidence="5" id="KW-0687">Ribonucleoprotein</keyword>
<dbReference type="PROSITE" id="PS00092">
    <property type="entry name" value="N6_MTASE"/>
    <property type="match status" value="1"/>
</dbReference>
<dbReference type="NCBIfam" id="TIGR00536">
    <property type="entry name" value="hemK_fam"/>
    <property type="match status" value="1"/>
</dbReference>
<dbReference type="PANTHER" id="PTHR47806">
    <property type="entry name" value="50S RIBOSOMAL PROTEIN L3 GLUTAMINE METHYLTRANSFERASE"/>
    <property type="match status" value="1"/>
</dbReference>